<comment type="caution">
    <text evidence="1">The sequence shown here is derived from an EMBL/GenBank/DDBJ whole genome shotgun (WGS) entry which is preliminary data.</text>
</comment>
<dbReference type="InterPro" id="IPR032710">
    <property type="entry name" value="NTF2-like_dom_sf"/>
</dbReference>
<sequence>MTPPLNIVRQILETQMLSQLDPVHDAKVKSGSIQHGNLENHLAENVNFQIVSEAAEISRQLNGRDAVKSLTSSNTGPSLHKLIDNTKPYETEIVHLIGSEQSPWVAAVLRNTATTKTGQPFKHEWVVLLEFDNQNHISTLKVYPDSHNLQNHSASI</sequence>
<organism evidence="1 2">
    <name type="scientific">Daldinia eschscholtzii</name>
    <dbReference type="NCBI Taxonomy" id="292717"/>
    <lineage>
        <taxon>Eukaryota</taxon>
        <taxon>Fungi</taxon>
        <taxon>Dikarya</taxon>
        <taxon>Ascomycota</taxon>
        <taxon>Pezizomycotina</taxon>
        <taxon>Sordariomycetes</taxon>
        <taxon>Xylariomycetidae</taxon>
        <taxon>Xylariales</taxon>
        <taxon>Hypoxylaceae</taxon>
        <taxon>Daldinia</taxon>
    </lineage>
</organism>
<dbReference type="AlphaFoldDB" id="A0AAX6MNC7"/>
<proteinExistence type="predicted"/>
<evidence type="ECO:0000313" key="2">
    <source>
        <dbReference type="Proteomes" id="UP001369815"/>
    </source>
</evidence>
<reference evidence="1 2" key="1">
    <citation type="journal article" date="2024" name="Front Chem Biol">
        <title>Unveiling the potential of Daldinia eschscholtzii MFLUCC 19-0629 through bioactivity and bioinformatics studies for enhanced sustainable agriculture production.</title>
        <authorList>
            <person name="Brooks S."/>
            <person name="Weaver J.A."/>
            <person name="Klomchit A."/>
            <person name="Alharthi S.A."/>
            <person name="Onlamun T."/>
            <person name="Nurani R."/>
            <person name="Vong T.K."/>
            <person name="Alberti F."/>
            <person name="Greco C."/>
        </authorList>
    </citation>
    <scope>NUCLEOTIDE SEQUENCE [LARGE SCALE GENOMIC DNA]</scope>
    <source>
        <strain evidence="1">MFLUCC 19-0629</strain>
    </source>
</reference>
<keyword evidence="2" id="KW-1185">Reference proteome</keyword>
<dbReference type="Proteomes" id="UP001369815">
    <property type="component" value="Unassembled WGS sequence"/>
</dbReference>
<accession>A0AAX6MNC7</accession>
<dbReference type="SUPFAM" id="SSF54427">
    <property type="entry name" value="NTF2-like"/>
    <property type="match status" value="1"/>
</dbReference>
<name>A0AAX6MNC7_9PEZI</name>
<evidence type="ECO:0000313" key="1">
    <source>
        <dbReference type="EMBL" id="KAK6953953.1"/>
    </source>
</evidence>
<protein>
    <submittedName>
        <fullName evidence="1">Uncharacterized protein</fullName>
    </submittedName>
</protein>
<gene>
    <name evidence="1" type="ORF">Daesc_003915</name>
</gene>
<dbReference type="EMBL" id="JBANMG010000004">
    <property type="protein sequence ID" value="KAK6953953.1"/>
    <property type="molecule type" value="Genomic_DNA"/>
</dbReference>
<dbReference type="Gene3D" id="3.10.450.50">
    <property type="match status" value="1"/>
</dbReference>